<keyword evidence="1" id="KW-0472">Membrane</keyword>
<dbReference type="OrthoDB" id="964916at2"/>
<name>V5WKV1_9SPIO</name>
<feature type="transmembrane region" description="Helical" evidence="1">
    <location>
        <begin position="79"/>
        <end position="102"/>
    </location>
</feature>
<feature type="transmembrane region" description="Helical" evidence="1">
    <location>
        <begin position="7"/>
        <end position="24"/>
    </location>
</feature>
<dbReference type="HOGENOM" id="CLU_144129_1_1_12"/>
<dbReference type="AlphaFoldDB" id="V5WKV1"/>
<dbReference type="EMBL" id="CP006939">
    <property type="protein sequence ID" value="AHC16378.1"/>
    <property type="molecule type" value="Genomic_DNA"/>
</dbReference>
<keyword evidence="3" id="KW-1185">Reference proteome</keyword>
<protein>
    <recommendedName>
        <fullName evidence="4">DUF2834 domain-containing protein</fullName>
    </recommendedName>
</protein>
<dbReference type="Proteomes" id="UP000018680">
    <property type="component" value="Chromosome"/>
</dbReference>
<dbReference type="KEGG" id="slr:L21SP2_3034"/>
<dbReference type="InterPro" id="IPR021362">
    <property type="entry name" value="DUF2834"/>
</dbReference>
<dbReference type="Pfam" id="PF11196">
    <property type="entry name" value="DUF2834"/>
    <property type="match status" value="1"/>
</dbReference>
<feature type="transmembrane region" description="Helical" evidence="1">
    <location>
        <begin position="52"/>
        <end position="72"/>
    </location>
</feature>
<proteinExistence type="predicted"/>
<reference evidence="2 3" key="1">
    <citation type="journal article" date="2015" name="Stand. Genomic Sci.">
        <title>Complete genome sequence and description of Salinispira pacifica gen. nov., sp. nov., a novel spirochaete isolated form a hypersaline microbial mat.</title>
        <authorList>
            <person name="Ben Hania W."/>
            <person name="Joseph M."/>
            <person name="Schumann P."/>
            <person name="Bunk B."/>
            <person name="Fiebig A."/>
            <person name="Sproer C."/>
            <person name="Klenk H.P."/>
            <person name="Fardeau M.L."/>
            <person name="Spring S."/>
        </authorList>
    </citation>
    <scope>NUCLEOTIDE SEQUENCE [LARGE SCALE GENOMIC DNA]</scope>
    <source>
        <strain evidence="2 3">L21-RPul-D2</strain>
    </source>
</reference>
<dbReference type="STRING" id="1307761.L21SP2_3034"/>
<evidence type="ECO:0000313" key="3">
    <source>
        <dbReference type="Proteomes" id="UP000018680"/>
    </source>
</evidence>
<sequence>MKRLSPIQVLFLVISIIGIAAPYSQMPAMLADGEYSLIEHFAAVYATPETAFFGWDLAVTGIAFLAFMLVEIRRNRIPFWWISLLGTFMVGISFGLPFFLFLRSRAADSAVENRNKGEVRNTGVVRNTGKADNGRS</sequence>
<accession>V5WKV1</accession>
<evidence type="ECO:0000313" key="2">
    <source>
        <dbReference type="EMBL" id="AHC16378.1"/>
    </source>
</evidence>
<organism evidence="2 3">
    <name type="scientific">Salinispira pacifica</name>
    <dbReference type="NCBI Taxonomy" id="1307761"/>
    <lineage>
        <taxon>Bacteria</taxon>
        <taxon>Pseudomonadati</taxon>
        <taxon>Spirochaetota</taxon>
        <taxon>Spirochaetia</taxon>
        <taxon>Spirochaetales</taxon>
        <taxon>Spirochaetaceae</taxon>
        <taxon>Salinispira</taxon>
    </lineage>
</organism>
<gene>
    <name evidence="2" type="ORF">L21SP2_3034</name>
</gene>
<evidence type="ECO:0008006" key="4">
    <source>
        <dbReference type="Google" id="ProtNLM"/>
    </source>
</evidence>
<keyword evidence="1" id="KW-0812">Transmembrane</keyword>
<dbReference type="RefSeq" id="WP_024269275.1">
    <property type="nucleotide sequence ID" value="NC_023035.1"/>
</dbReference>
<keyword evidence="1" id="KW-1133">Transmembrane helix</keyword>
<evidence type="ECO:0000256" key="1">
    <source>
        <dbReference type="SAM" id="Phobius"/>
    </source>
</evidence>